<dbReference type="EnsemblPlants" id="AET5Gv20830600.1">
    <property type="protein sequence ID" value="AET5Gv20830600.1"/>
    <property type="gene ID" value="AET5Gv20830600"/>
</dbReference>
<reference evidence="2" key="4">
    <citation type="submission" date="2019-03" db="UniProtKB">
        <authorList>
            <consortium name="EnsemblPlants"/>
        </authorList>
    </citation>
    <scope>IDENTIFICATION</scope>
</reference>
<name>A0A453LLF7_AEGTS</name>
<keyword evidence="1" id="KW-1133">Transmembrane helix</keyword>
<feature type="transmembrane region" description="Helical" evidence="1">
    <location>
        <begin position="21"/>
        <end position="41"/>
    </location>
</feature>
<dbReference type="Gramene" id="AET5Gv20830600.1">
    <property type="protein sequence ID" value="AET5Gv20830600.1"/>
    <property type="gene ID" value="AET5Gv20830600"/>
</dbReference>
<accession>A0A453LLF7</accession>
<evidence type="ECO:0000313" key="2">
    <source>
        <dbReference type="EnsemblPlants" id="AET5Gv20830600.1"/>
    </source>
</evidence>
<protein>
    <submittedName>
        <fullName evidence="2">Uncharacterized protein</fullName>
    </submittedName>
</protein>
<reference evidence="3" key="1">
    <citation type="journal article" date="2014" name="Science">
        <title>Ancient hybridizations among the ancestral genomes of bread wheat.</title>
        <authorList>
            <consortium name="International Wheat Genome Sequencing Consortium,"/>
            <person name="Marcussen T."/>
            <person name="Sandve S.R."/>
            <person name="Heier L."/>
            <person name="Spannagl M."/>
            <person name="Pfeifer M."/>
            <person name="Jakobsen K.S."/>
            <person name="Wulff B.B."/>
            <person name="Steuernagel B."/>
            <person name="Mayer K.F."/>
            <person name="Olsen O.A."/>
        </authorList>
    </citation>
    <scope>NUCLEOTIDE SEQUENCE [LARGE SCALE GENOMIC DNA]</scope>
    <source>
        <strain evidence="3">cv. AL8/78</strain>
    </source>
</reference>
<sequence length="111" mass="12991">MRGAGVENCCMKPWSDETNAILSRSAPFVCVSCVAHVLYYAELWLFQNLHFVLKFVFLMYSRISCVLGCLYWACLVLLVLVLDKFLFQNFFVWFHWTCTKLVLVVVLVVFY</sequence>
<feature type="transmembrane region" description="Helical" evidence="1">
    <location>
        <begin position="90"/>
        <end position="110"/>
    </location>
</feature>
<organism evidence="2 3">
    <name type="scientific">Aegilops tauschii subsp. strangulata</name>
    <name type="common">Goatgrass</name>
    <dbReference type="NCBI Taxonomy" id="200361"/>
    <lineage>
        <taxon>Eukaryota</taxon>
        <taxon>Viridiplantae</taxon>
        <taxon>Streptophyta</taxon>
        <taxon>Embryophyta</taxon>
        <taxon>Tracheophyta</taxon>
        <taxon>Spermatophyta</taxon>
        <taxon>Magnoliopsida</taxon>
        <taxon>Liliopsida</taxon>
        <taxon>Poales</taxon>
        <taxon>Poaceae</taxon>
        <taxon>BOP clade</taxon>
        <taxon>Pooideae</taxon>
        <taxon>Triticodae</taxon>
        <taxon>Triticeae</taxon>
        <taxon>Triticinae</taxon>
        <taxon>Aegilops</taxon>
    </lineage>
</organism>
<proteinExistence type="predicted"/>
<reference evidence="2" key="5">
    <citation type="journal article" date="2021" name="G3 (Bethesda)">
        <title>Aegilops tauschii genome assembly Aet v5.0 features greater sequence contiguity and improved annotation.</title>
        <authorList>
            <person name="Wang L."/>
            <person name="Zhu T."/>
            <person name="Rodriguez J.C."/>
            <person name="Deal K.R."/>
            <person name="Dubcovsky J."/>
            <person name="McGuire P.E."/>
            <person name="Lux T."/>
            <person name="Spannagl M."/>
            <person name="Mayer K.F.X."/>
            <person name="Baldrich P."/>
            <person name="Meyers B.C."/>
            <person name="Huo N."/>
            <person name="Gu Y.Q."/>
            <person name="Zhou H."/>
            <person name="Devos K.M."/>
            <person name="Bennetzen J.L."/>
            <person name="Unver T."/>
            <person name="Budak H."/>
            <person name="Gulick P.J."/>
            <person name="Galiba G."/>
            <person name="Kalapos B."/>
            <person name="Nelson D.R."/>
            <person name="Li P."/>
            <person name="You F.M."/>
            <person name="Luo M.C."/>
            <person name="Dvorak J."/>
        </authorList>
    </citation>
    <scope>NUCLEOTIDE SEQUENCE [LARGE SCALE GENOMIC DNA]</scope>
    <source>
        <strain evidence="2">cv. AL8/78</strain>
    </source>
</reference>
<feature type="transmembrane region" description="Helical" evidence="1">
    <location>
        <begin position="61"/>
        <end position="83"/>
    </location>
</feature>
<dbReference type="Proteomes" id="UP000015105">
    <property type="component" value="Chromosome 5D"/>
</dbReference>
<keyword evidence="1" id="KW-0472">Membrane</keyword>
<keyword evidence="3" id="KW-1185">Reference proteome</keyword>
<keyword evidence="1" id="KW-0812">Transmembrane</keyword>
<reference evidence="3" key="2">
    <citation type="journal article" date="2017" name="Nat. Plants">
        <title>The Aegilops tauschii genome reveals multiple impacts of transposons.</title>
        <authorList>
            <person name="Zhao G."/>
            <person name="Zou C."/>
            <person name="Li K."/>
            <person name="Wang K."/>
            <person name="Li T."/>
            <person name="Gao L."/>
            <person name="Zhang X."/>
            <person name="Wang H."/>
            <person name="Yang Z."/>
            <person name="Liu X."/>
            <person name="Jiang W."/>
            <person name="Mao L."/>
            <person name="Kong X."/>
            <person name="Jiao Y."/>
            <person name="Jia J."/>
        </authorList>
    </citation>
    <scope>NUCLEOTIDE SEQUENCE [LARGE SCALE GENOMIC DNA]</scope>
    <source>
        <strain evidence="3">cv. AL8/78</strain>
    </source>
</reference>
<reference evidence="2" key="3">
    <citation type="journal article" date="2017" name="Nature">
        <title>Genome sequence of the progenitor of the wheat D genome Aegilops tauschii.</title>
        <authorList>
            <person name="Luo M.C."/>
            <person name="Gu Y.Q."/>
            <person name="Puiu D."/>
            <person name="Wang H."/>
            <person name="Twardziok S.O."/>
            <person name="Deal K.R."/>
            <person name="Huo N."/>
            <person name="Zhu T."/>
            <person name="Wang L."/>
            <person name="Wang Y."/>
            <person name="McGuire P.E."/>
            <person name="Liu S."/>
            <person name="Long H."/>
            <person name="Ramasamy R.K."/>
            <person name="Rodriguez J.C."/>
            <person name="Van S.L."/>
            <person name="Yuan L."/>
            <person name="Wang Z."/>
            <person name="Xia Z."/>
            <person name="Xiao L."/>
            <person name="Anderson O.D."/>
            <person name="Ouyang S."/>
            <person name="Liang Y."/>
            <person name="Zimin A.V."/>
            <person name="Pertea G."/>
            <person name="Qi P."/>
            <person name="Bennetzen J.L."/>
            <person name="Dai X."/>
            <person name="Dawson M.W."/>
            <person name="Muller H.G."/>
            <person name="Kugler K."/>
            <person name="Rivarola-Duarte L."/>
            <person name="Spannagl M."/>
            <person name="Mayer K.F.X."/>
            <person name="Lu F.H."/>
            <person name="Bevan M.W."/>
            <person name="Leroy P."/>
            <person name="Li P."/>
            <person name="You F.M."/>
            <person name="Sun Q."/>
            <person name="Liu Z."/>
            <person name="Lyons E."/>
            <person name="Wicker T."/>
            <person name="Salzberg S.L."/>
            <person name="Devos K.M."/>
            <person name="Dvorak J."/>
        </authorList>
    </citation>
    <scope>NUCLEOTIDE SEQUENCE [LARGE SCALE GENOMIC DNA]</scope>
    <source>
        <strain evidence="2">cv. AL8/78</strain>
    </source>
</reference>
<evidence type="ECO:0000256" key="1">
    <source>
        <dbReference type="SAM" id="Phobius"/>
    </source>
</evidence>
<evidence type="ECO:0000313" key="3">
    <source>
        <dbReference type="Proteomes" id="UP000015105"/>
    </source>
</evidence>
<dbReference type="AlphaFoldDB" id="A0A453LLF7"/>